<evidence type="ECO:0000313" key="2">
    <source>
        <dbReference type="Proteomes" id="UP000029964"/>
    </source>
</evidence>
<keyword evidence="2" id="KW-1185">Reference proteome</keyword>
<dbReference type="Proteomes" id="UP000029964">
    <property type="component" value="Unassembled WGS sequence"/>
</dbReference>
<comment type="caution">
    <text evidence="1">The sequence shown here is derived from an EMBL/GenBank/DDBJ whole genome shotgun (WGS) entry which is preliminary data.</text>
</comment>
<accession>A0A086SZS4</accession>
<sequence>MSGYRRERALLPARSRAMRHIAALQGLDPAARPPTSSKALRYPPQGRGVDVVDVSISTSLCAD</sequence>
<proteinExistence type="predicted"/>
<dbReference type="EMBL" id="JPKY01000090">
    <property type="protein sequence ID" value="KFH42606.1"/>
    <property type="molecule type" value="Genomic_DNA"/>
</dbReference>
<name>A0A086SZS4_HAPC1</name>
<dbReference type="AlphaFoldDB" id="A0A086SZS4"/>
<gene>
    <name evidence="1" type="ORF">ACRE_066900</name>
</gene>
<organism evidence="1 2">
    <name type="scientific">Hapsidospora chrysogenum (strain ATCC 11550 / CBS 779.69 / DSM 880 / IAM 14645 / JCM 23072 / IMI 49137)</name>
    <name type="common">Acremonium chrysogenum</name>
    <dbReference type="NCBI Taxonomy" id="857340"/>
    <lineage>
        <taxon>Eukaryota</taxon>
        <taxon>Fungi</taxon>
        <taxon>Dikarya</taxon>
        <taxon>Ascomycota</taxon>
        <taxon>Pezizomycotina</taxon>
        <taxon>Sordariomycetes</taxon>
        <taxon>Hypocreomycetidae</taxon>
        <taxon>Hypocreales</taxon>
        <taxon>Bionectriaceae</taxon>
        <taxon>Hapsidospora</taxon>
    </lineage>
</organism>
<reference evidence="2" key="1">
    <citation type="journal article" date="2014" name="Genome Announc.">
        <title>Genome sequence and annotation of Acremonium chrysogenum, producer of the beta-lactam antibiotic cephalosporin C.</title>
        <authorList>
            <person name="Terfehr D."/>
            <person name="Dahlmann T.A."/>
            <person name="Specht T."/>
            <person name="Zadra I."/>
            <person name="Kuernsteiner H."/>
            <person name="Kueck U."/>
        </authorList>
    </citation>
    <scope>NUCLEOTIDE SEQUENCE [LARGE SCALE GENOMIC DNA]</scope>
    <source>
        <strain evidence="2">ATCC 11550 / CBS 779.69 / DSM 880 / IAM 14645 / JCM 23072 / IMI 49137</strain>
    </source>
</reference>
<dbReference type="HOGENOM" id="CLU_2885237_0_0_1"/>
<protein>
    <submittedName>
        <fullName evidence="1">Uncharacterized protein</fullName>
    </submittedName>
</protein>
<evidence type="ECO:0000313" key="1">
    <source>
        <dbReference type="EMBL" id="KFH42606.1"/>
    </source>
</evidence>